<feature type="region of interest" description="Disordered" evidence="1">
    <location>
        <begin position="1"/>
        <end position="24"/>
    </location>
</feature>
<protein>
    <submittedName>
        <fullName evidence="2">Uncharacterized protein</fullName>
    </submittedName>
</protein>
<evidence type="ECO:0000256" key="1">
    <source>
        <dbReference type="SAM" id="MobiDB-lite"/>
    </source>
</evidence>
<accession>A0A1Y5QBY2</accession>
<evidence type="ECO:0000313" key="2">
    <source>
        <dbReference type="EMBL" id="SBV37664.1"/>
    </source>
</evidence>
<organism evidence="2">
    <name type="scientific">uncultured Stenotrophomonas sp</name>
    <dbReference type="NCBI Taxonomy" id="165438"/>
    <lineage>
        <taxon>Bacteria</taxon>
        <taxon>Pseudomonadati</taxon>
        <taxon>Pseudomonadota</taxon>
        <taxon>Gammaproteobacteria</taxon>
        <taxon>Lysobacterales</taxon>
        <taxon>Lysobacteraceae</taxon>
        <taxon>Stenotrophomonas</taxon>
        <taxon>environmental samples</taxon>
    </lineage>
</organism>
<sequence>MGQCHSGAAVRGRTTAAQVPERHA</sequence>
<proteinExistence type="predicted"/>
<gene>
    <name evidence="2" type="ORF">STPYR_12607</name>
</gene>
<dbReference type="EMBL" id="FLTS01000001">
    <property type="protein sequence ID" value="SBV37664.1"/>
    <property type="molecule type" value="Genomic_DNA"/>
</dbReference>
<reference evidence="2" key="1">
    <citation type="submission" date="2016-03" db="EMBL/GenBank/DDBJ databases">
        <authorList>
            <person name="Ploux O."/>
        </authorList>
    </citation>
    <scope>NUCLEOTIDE SEQUENCE</scope>
    <source>
        <strain evidence="2">UC10</strain>
    </source>
</reference>
<name>A0A1Y5QBY2_9GAMM</name>
<dbReference type="AlphaFoldDB" id="A0A1Y5QBY2"/>